<feature type="compositionally biased region" description="Acidic residues" evidence="1">
    <location>
        <begin position="218"/>
        <end position="229"/>
    </location>
</feature>
<keyword evidence="3" id="KW-1185">Reference proteome</keyword>
<dbReference type="GeneID" id="8442845"/>
<dbReference type="HOGENOM" id="CLU_761179_0_0_1"/>
<feature type="compositionally biased region" description="Polar residues" evidence="1">
    <location>
        <begin position="242"/>
        <end position="252"/>
    </location>
</feature>
<feature type="region of interest" description="Disordered" evidence="1">
    <location>
        <begin position="198"/>
        <end position="270"/>
    </location>
</feature>
<evidence type="ECO:0000313" key="2">
    <source>
        <dbReference type="EMBL" id="EEP81551.1"/>
    </source>
</evidence>
<evidence type="ECO:0000256" key="1">
    <source>
        <dbReference type="SAM" id="MobiDB-lite"/>
    </source>
</evidence>
<organism evidence="2 3">
    <name type="scientific">Uncinocarpus reesii (strain UAMH 1704)</name>
    <dbReference type="NCBI Taxonomy" id="336963"/>
    <lineage>
        <taxon>Eukaryota</taxon>
        <taxon>Fungi</taxon>
        <taxon>Dikarya</taxon>
        <taxon>Ascomycota</taxon>
        <taxon>Pezizomycotina</taxon>
        <taxon>Eurotiomycetes</taxon>
        <taxon>Eurotiomycetidae</taxon>
        <taxon>Onygenales</taxon>
        <taxon>Onygenaceae</taxon>
        <taxon>Uncinocarpus</taxon>
    </lineage>
</organism>
<dbReference type="OrthoDB" id="5357295at2759"/>
<dbReference type="Proteomes" id="UP000002058">
    <property type="component" value="Unassembled WGS sequence"/>
</dbReference>
<accession>C4JXP3</accession>
<feature type="region of interest" description="Disordered" evidence="1">
    <location>
        <begin position="287"/>
        <end position="332"/>
    </location>
</feature>
<dbReference type="RefSeq" id="XP_002583449.1">
    <property type="nucleotide sequence ID" value="XM_002583403.1"/>
</dbReference>
<feature type="compositionally biased region" description="Polar residues" evidence="1">
    <location>
        <begin position="260"/>
        <end position="270"/>
    </location>
</feature>
<dbReference type="InParanoid" id="C4JXP3"/>
<gene>
    <name evidence="2" type="ORF">UREG_06416</name>
</gene>
<protein>
    <submittedName>
        <fullName evidence="2">Uncharacterized protein</fullName>
    </submittedName>
</protein>
<dbReference type="VEuPathDB" id="FungiDB:UREG_06416"/>
<dbReference type="EMBL" id="CH476618">
    <property type="protein sequence ID" value="EEP81551.1"/>
    <property type="molecule type" value="Genomic_DNA"/>
</dbReference>
<name>C4JXP3_UNCRE</name>
<dbReference type="eggNOG" id="ENOG502RP06">
    <property type="taxonomic scope" value="Eukaryota"/>
</dbReference>
<evidence type="ECO:0000313" key="3">
    <source>
        <dbReference type="Proteomes" id="UP000002058"/>
    </source>
</evidence>
<reference evidence="3" key="1">
    <citation type="journal article" date="2009" name="Genome Res.">
        <title>Comparative genomic analyses of the human fungal pathogens Coccidioides and their relatives.</title>
        <authorList>
            <person name="Sharpton T.J."/>
            <person name="Stajich J.E."/>
            <person name="Rounsley S.D."/>
            <person name="Gardner M.J."/>
            <person name="Wortman J.R."/>
            <person name="Jordar V.S."/>
            <person name="Maiti R."/>
            <person name="Kodira C.D."/>
            <person name="Neafsey D.E."/>
            <person name="Zeng Q."/>
            <person name="Hung C.-Y."/>
            <person name="McMahan C."/>
            <person name="Muszewska A."/>
            <person name="Grynberg M."/>
            <person name="Mandel M.A."/>
            <person name="Kellner E.M."/>
            <person name="Barker B.M."/>
            <person name="Galgiani J.N."/>
            <person name="Orbach M.J."/>
            <person name="Kirkland T.N."/>
            <person name="Cole G.T."/>
            <person name="Henn M.R."/>
            <person name="Birren B.W."/>
            <person name="Taylor J.W."/>
        </authorList>
    </citation>
    <scope>NUCLEOTIDE SEQUENCE [LARGE SCALE GENOMIC DNA]</scope>
    <source>
        <strain evidence="3">UAMH 1704</strain>
    </source>
</reference>
<proteinExistence type="predicted"/>
<sequence length="364" mass="41108">MASSESSTFSESHVPVPESVSFQFPTETVKHRVIAEYQLQRWQAMGILPQGFYPAHSKNLILLCGTCHYGYDSPYPIWVALPDLNPFIAFEKEDYETRTQAALNGAHQPRALLEPQQNGTLCRPYIFRDYQSRFPSVVDWNSFPKRFMGCPQTMILKALHGCFLPYPPDAIQDAHGHTINGGLPSDVADNLNELIKLWNRPDPKVQKPRHKRKRDSGSEDGEQTDEEDDGKGRLGRRGKEGPTQTGLKQQKSGLRRSVRRTQGSGEPVASQSALVVDQWLQGIQDRKPACAEPTSVPASPPISNHSREQTLPNRDEKERASGPYEHWVLGPEKTAADTMADAARWQYIRELNERDRKARQKAQE</sequence>
<feature type="compositionally biased region" description="Basic and acidic residues" evidence="1">
    <location>
        <begin position="305"/>
        <end position="320"/>
    </location>
</feature>
<dbReference type="KEGG" id="ure:UREG_06416"/>
<dbReference type="AlphaFoldDB" id="C4JXP3"/>